<name>A0A834JQG6_VESGE</name>
<proteinExistence type="predicted"/>
<dbReference type="AlphaFoldDB" id="A0A834JQG6"/>
<keyword evidence="2" id="KW-1185">Reference proteome</keyword>
<protein>
    <submittedName>
        <fullName evidence="1">Uncharacterized protein</fullName>
    </submittedName>
</protein>
<evidence type="ECO:0000313" key="1">
    <source>
        <dbReference type="EMBL" id="KAF7391467.1"/>
    </source>
</evidence>
<dbReference type="EMBL" id="JACSDZ010000011">
    <property type="protein sequence ID" value="KAF7391467.1"/>
    <property type="molecule type" value="Genomic_DNA"/>
</dbReference>
<evidence type="ECO:0000313" key="2">
    <source>
        <dbReference type="Proteomes" id="UP000617340"/>
    </source>
</evidence>
<comment type="caution">
    <text evidence="1">The sequence shown here is derived from an EMBL/GenBank/DDBJ whole genome shotgun (WGS) entry which is preliminary data.</text>
</comment>
<reference evidence="1" key="1">
    <citation type="journal article" date="2020" name="G3 (Bethesda)">
        <title>High-Quality Assemblies for Three Invasive Social Wasps from the &lt;i&gt;Vespula&lt;/i&gt; Genus.</title>
        <authorList>
            <person name="Harrop T.W.R."/>
            <person name="Guhlin J."/>
            <person name="McLaughlin G.M."/>
            <person name="Permina E."/>
            <person name="Stockwell P."/>
            <person name="Gilligan J."/>
            <person name="Le Lec M.F."/>
            <person name="Gruber M.A.M."/>
            <person name="Quinn O."/>
            <person name="Lovegrove M."/>
            <person name="Duncan E.J."/>
            <person name="Remnant E.J."/>
            <person name="Van Eeckhoven J."/>
            <person name="Graham B."/>
            <person name="Knapp R.A."/>
            <person name="Langford K.W."/>
            <person name="Kronenberg Z."/>
            <person name="Press M.O."/>
            <person name="Eacker S.M."/>
            <person name="Wilson-Rankin E.E."/>
            <person name="Purcell J."/>
            <person name="Lester P.J."/>
            <person name="Dearden P.K."/>
        </authorList>
    </citation>
    <scope>NUCLEOTIDE SEQUENCE</scope>
    <source>
        <strain evidence="1">Linc-1</strain>
    </source>
</reference>
<organism evidence="1 2">
    <name type="scientific">Vespula germanica</name>
    <name type="common">German yellow jacket</name>
    <name type="synonym">Paravespula germanica</name>
    <dbReference type="NCBI Taxonomy" id="30212"/>
    <lineage>
        <taxon>Eukaryota</taxon>
        <taxon>Metazoa</taxon>
        <taxon>Ecdysozoa</taxon>
        <taxon>Arthropoda</taxon>
        <taxon>Hexapoda</taxon>
        <taxon>Insecta</taxon>
        <taxon>Pterygota</taxon>
        <taxon>Neoptera</taxon>
        <taxon>Endopterygota</taxon>
        <taxon>Hymenoptera</taxon>
        <taxon>Apocrita</taxon>
        <taxon>Aculeata</taxon>
        <taxon>Vespoidea</taxon>
        <taxon>Vespidae</taxon>
        <taxon>Vespinae</taxon>
        <taxon>Vespula</taxon>
    </lineage>
</organism>
<sequence>MTSKIGEDCMNNIDDRFEIIIESEPRVVLVSSQDFSLRWHSRPLTGLVLTFLPGDISPGRITPDRTDVFASTL</sequence>
<gene>
    <name evidence="1" type="ORF">HZH68_011010</name>
</gene>
<dbReference type="Proteomes" id="UP000617340">
    <property type="component" value="Unassembled WGS sequence"/>
</dbReference>
<accession>A0A834JQG6</accession>